<gene>
    <name evidence="1" type="ORF">AJ79_07340</name>
</gene>
<sequence length="276" mass="31672">MALSPGLGALSKLPPELRELIWLEFLPVGGRCDTQKTAKADLRVLQVSKCLYTEIACLLYPKTTLHFDLSPSFSAHPSLWCMVRFTSRHRDGGGAVWRLESNIDKRSHRFDNFPFHKIESLTVSFSAPDPRKPCQLFWLWRNSVRTTELLKKALSVPPLTIQLVRTETHNWLEATHTRRGNARLEGSRDYDLLVAPFYTLLNLKSITIKAPSEDVARKMDWTFIHWLDGILSERTDRPCGVENNFGRELYGKVMPACFWVHVESTASPGLKRWTSY</sequence>
<reference evidence="1 2" key="1">
    <citation type="submission" date="2017-10" db="EMBL/GenBank/DDBJ databases">
        <title>Comparative genomics in systemic dimorphic fungi from Ajellomycetaceae.</title>
        <authorList>
            <person name="Munoz J.F."/>
            <person name="Mcewen J.G."/>
            <person name="Clay O.K."/>
            <person name="Cuomo C.A."/>
        </authorList>
    </citation>
    <scope>NUCLEOTIDE SEQUENCE [LARGE SCALE GENOMIC DNA]</scope>
    <source>
        <strain evidence="1 2">UAMH5409</strain>
    </source>
</reference>
<dbReference type="STRING" id="1447875.A0A2B7X4A3"/>
<dbReference type="AlphaFoldDB" id="A0A2B7X4A3"/>
<accession>A0A2B7X4A3</accession>
<proteinExistence type="predicted"/>
<evidence type="ECO:0008006" key="3">
    <source>
        <dbReference type="Google" id="ProtNLM"/>
    </source>
</evidence>
<organism evidence="1 2">
    <name type="scientific">Helicocarpus griseus UAMH5409</name>
    <dbReference type="NCBI Taxonomy" id="1447875"/>
    <lineage>
        <taxon>Eukaryota</taxon>
        <taxon>Fungi</taxon>
        <taxon>Dikarya</taxon>
        <taxon>Ascomycota</taxon>
        <taxon>Pezizomycotina</taxon>
        <taxon>Eurotiomycetes</taxon>
        <taxon>Eurotiomycetidae</taxon>
        <taxon>Onygenales</taxon>
        <taxon>Ajellomycetaceae</taxon>
        <taxon>Helicocarpus</taxon>
    </lineage>
</organism>
<dbReference type="OrthoDB" id="3940621at2759"/>
<keyword evidence="2" id="KW-1185">Reference proteome</keyword>
<dbReference type="Proteomes" id="UP000223968">
    <property type="component" value="Unassembled WGS sequence"/>
</dbReference>
<evidence type="ECO:0000313" key="2">
    <source>
        <dbReference type="Proteomes" id="UP000223968"/>
    </source>
</evidence>
<comment type="caution">
    <text evidence="1">The sequence shown here is derived from an EMBL/GenBank/DDBJ whole genome shotgun (WGS) entry which is preliminary data.</text>
</comment>
<name>A0A2B7X4A3_9EURO</name>
<evidence type="ECO:0000313" key="1">
    <source>
        <dbReference type="EMBL" id="PGH03611.1"/>
    </source>
</evidence>
<dbReference type="EMBL" id="PDNB01000146">
    <property type="protein sequence ID" value="PGH03611.1"/>
    <property type="molecule type" value="Genomic_DNA"/>
</dbReference>
<protein>
    <recommendedName>
        <fullName evidence="3">F-box domain-containing protein</fullName>
    </recommendedName>
</protein>